<accession>A0A554S7J2</accession>
<evidence type="ECO:0000313" key="2">
    <source>
        <dbReference type="EMBL" id="TSD62328.1"/>
    </source>
</evidence>
<dbReference type="PROSITE" id="PS51257">
    <property type="entry name" value="PROKAR_LIPOPROTEIN"/>
    <property type="match status" value="1"/>
</dbReference>
<dbReference type="EMBL" id="VLNT01000009">
    <property type="protein sequence ID" value="TSD62328.1"/>
    <property type="molecule type" value="Genomic_DNA"/>
</dbReference>
<name>A0A554S7J2_9ACTN</name>
<reference evidence="2 3" key="1">
    <citation type="submission" date="2019-07" db="EMBL/GenBank/DDBJ databases">
        <authorList>
            <person name="Zhao L.H."/>
        </authorList>
    </citation>
    <scope>NUCLEOTIDE SEQUENCE [LARGE SCALE GENOMIC DNA]</scope>
    <source>
        <strain evidence="2 3">Co35</strain>
    </source>
</reference>
<organism evidence="2 3">
    <name type="scientific">Aeromicrobium piscarium</name>
    <dbReference type="NCBI Taxonomy" id="2590901"/>
    <lineage>
        <taxon>Bacteria</taxon>
        <taxon>Bacillati</taxon>
        <taxon>Actinomycetota</taxon>
        <taxon>Actinomycetes</taxon>
        <taxon>Propionibacteriales</taxon>
        <taxon>Nocardioidaceae</taxon>
        <taxon>Aeromicrobium</taxon>
    </lineage>
</organism>
<keyword evidence="3" id="KW-1185">Reference proteome</keyword>
<dbReference type="RefSeq" id="WP_143913762.1">
    <property type="nucleotide sequence ID" value="NZ_VLNT01000009.1"/>
</dbReference>
<gene>
    <name evidence="2" type="ORF">FNM00_11875</name>
</gene>
<keyword evidence="1" id="KW-0732">Signal</keyword>
<dbReference type="Proteomes" id="UP000316988">
    <property type="component" value="Unassembled WGS sequence"/>
</dbReference>
<sequence length="237" mass="26024">MNAFFRRLSLAGCALTLLVVLSACGLFPGGDDADSPTPSPSAAASEREFDSEFTHDGTFQSHNTTSDVDYVFTIWPTKSTPRTNDWYPLGDKNFSFTFQAYDMSRDFRDPFSTKRQTFLQHVKVTSTITTESGNVTDGPYTLDATAAAITFDPEPVSNQWGMLVTSPKGSFELRNQTIGDLPEDTIGITLRFEATVWTENAAGKPDVTPQVITQEVPIAIFASDTPTEQQEIPKNAN</sequence>
<dbReference type="AlphaFoldDB" id="A0A554S7J2"/>
<protein>
    <submittedName>
        <fullName evidence="2">Uncharacterized protein</fullName>
    </submittedName>
</protein>
<feature type="signal peptide" evidence="1">
    <location>
        <begin position="1"/>
        <end position="33"/>
    </location>
</feature>
<proteinExistence type="predicted"/>
<feature type="chain" id="PRO_5021780717" evidence="1">
    <location>
        <begin position="34"/>
        <end position="237"/>
    </location>
</feature>
<evidence type="ECO:0000313" key="3">
    <source>
        <dbReference type="Proteomes" id="UP000316988"/>
    </source>
</evidence>
<comment type="caution">
    <text evidence="2">The sequence shown here is derived from an EMBL/GenBank/DDBJ whole genome shotgun (WGS) entry which is preliminary data.</text>
</comment>
<dbReference type="OrthoDB" id="5061031at2"/>
<evidence type="ECO:0000256" key="1">
    <source>
        <dbReference type="SAM" id="SignalP"/>
    </source>
</evidence>